<evidence type="ECO:0000313" key="4">
    <source>
        <dbReference type="Proteomes" id="UP000094969"/>
    </source>
</evidence>
<evidence type="ECO:0000256" key="1">
    <source>
        <dbReference type="SAM" id="MobiDB-lite"/>
    </source>
</evidence>
<dbReference type="PANTHER" id="PTHR21197">
    <property type="entry name" value="UDP-GALACTOPYRANOSE MUTASE"/>
    <property type="match status" value="1"/>
</dbReference>
<accession>A0A1D7TWM4</accession>
<dbReference type="OrthoDB" id="9790035at2"/>
<dbReference type="Gene3D" id="3.50.50.60">
    <property type="entry name" value="FAD/NAD(P)-binding domain"/>
    <property type="match status" value="1"/>
</dbReference>
<feature type="domain" description="Amine oxidase" evidence="2">
    <location>
        <begin position="12"/>
        <end position="364"/>
    </location>
</feature>
<keyword evidence="4" id="KW-1185">Reference proteome</keyword>
<dbReference type="Proteomes" id="UP000094969">
    <property type="component" value="Chromosome"/>
</dbReference>
<sequence>MSNPIAILGAGIAGLTAARELRRRGLPVIVFEAGKSIGGMASSFKDAEGFSYDMGAHFVSNRLAEALGAGDICETVKHYGEAVLLNGRSYNYPFGLMRSPRLVGSAIAAKLRRTEIASASDWFRQTYGDALAQAIAIPLAEAWSGASAEDLSPAVGDKMRAGILKSLYLKAAAHVTNRAVCNGYSHDMPESPSVYHVYPKGGIAKLLEPMAREVADSIRLESPIERVLVEGNRVTGVRVKGETIPVSAVISTAPVHVLPKLLEGTSALDHLAAFRYRPMVFVNLRFTGRNLLPDTMLWVPDRTQPFFRLTEAPISMPWLAPQGKTLITFDIGCSVGDQHWTMPDDKLAELCLDGICRIYPHLRQAYLGPGGIVKTPISYPVHLLAYEQERLRFAETTGVDGLYSIGRNGEFAHILMEDVYWRTLKRTEQVAAYVGQLPALVAGLRDAHSALRKRAKPVGSKRTTEPAPIAKAG</sequence>
<reference evidence="3 4" key="1">
    <citation type="journal article" date="2015" name="Antonie Van Leeuwenhoek">
        <title>Bosea vaviloviae sp. nov., a new species of slow-growing rhizobia isolated from nodules of the relict species Vavilovia formosa (Stev.) Fed.</title>
        <authorList>
            <person name="Safronova V.I."/>
            <person name="Kuznetsova I.G."/>
            <person name="Sazanova A.L."/>
            <person name="Kimeklis A.K."/>
            <person name="Belimov A.A."/>
            <person name="Andronov E.E."/>
            <person name="Pinaev A.G."/>
            <person name="Chizhevskaya E.P."/>
            <person name="Pukhaev A.R."/>
            <person name="Popov K.P."/>
            <person name="Willems A."/>
            <person name="Tikhonovich I.A."/>
        </authorList>
    </citation>
    <scope>NUCLEOTIDE SEQUENCE [LARGE SCALE GENOMIC DNA]</scope>
    <source>
        <strain evidence="3 4">Vaf18</strain>
    </source>
</reference>
<dbReference type="EMBL" id="CP017147">
    <property type="protein sequence ID" value="AOO79511.1"/>
    <property type="molecule type" value="Genomic_DNA"/>
</dbReference>
<evidence type="ECO:0000259" key="2">
    <source>
        <dbReference type="Pfam" id="PF01593"/>
    </source>
</evidence>
<proteinExistence type="predicted"/>
<dbReference type="GO" id="GO:0008767">
    <property type="term" value="F:UDP-galactopyranose mutase activity"/>
    <property type="evidence" value="ECO:0007669"/>
    <property type="project" value="TreeGrafter"/>
</dbReference>
<evidence type="ECO:0000313" key="3">
    <source>
        <dbReference type="EMBL" id="AOO79511.1"/>
    </source>
</evidence>
<feature type="region of interest" description="Disordered" evidence="1">
    <location>
        <begin position="452"/>
        <end position="473"/>
    </location>
</feature>
<dbReference type="KEGG" id="bvv:BHK69_02505"/>
<dbReference type="RefSeq" id="WP_069688734.1">
    <property type="nucleotide sequence ID" value="NZ_CP017147.1"/>
</dbReference>
<dbReference type="GO" id="GO:0016491">
    <property type="term" value="F:oxidoreductase activity"/>
    <property type="evidence" value="ECO:0007669"/>
    <property type="project" value="InterPro"/>
</dbReference>
<dbReference type="STRING" id="1526658.BHK69_02505"/>
<protein>
    <recommendedName>
        <fullName evidence="2">Amine oxidase domain-containing protein</fullName>
    </recommendedName>
</protein>
<dbReference type="SUPFAM" id="SSF51905">
    <property type="entry name" value="FAD/NAD(P)-binding domain"/>
    <property type="match status" value="1"/>
</dbReference>
<dbReference type="InterPro" id="IPR036188">
    <property type="entry name" value="FAD/NAD-bd_sf"/>
</dbReference>
<dbReference type="GO" id="GO:0005829">
    <property type="term" value="C:cytosol"/>
    <property type="evidence" value="ECO:0007669"/>
    <property type="project" value="TreeGrafter"/>
</dbReference>
<dbReference type="InterPro" id="IPR002937">
    <property type="entry name" value="Amino_oxidase"/>
</dbReference>
<gene>
    <name evidence="3" type="ORF">BHK69_02505</name>
</gene>
<dbReference type="PANTHER" id="PTHR21197:SF0">
    <property type="entry name" value="UDP-GALACTOPYRANOSE MUTASE"/>
    <property type="match status" value="1"/>
</dbReference>
<name>A0A1D7TWM4_9HYPH</name>
<dbReference type="Pfam" id="PF01593">
    <property type="entry name" value="Amino_oxidase"/>
    <property type="match status" value="1"/>
</dbReference>
<dbReference type="GO" id="GO:0050660">
    <property type="term" value="F:flavin adenine dinucleotide binding"/>
    <property type="evidence" value="ECO:0007669"/>
    <property type="project" value="TreeGrafter"/>
</dbReference>
<dbReference type="AlphaFoldDB" id="A0A1D7TWM4"/>
<dbReference type="PRINTS" id="PR00419">
    <property type="entry name" value="ADXRDTASE"/>
</dbReference>
<organism evidence="3 4">
    <name type="scientific">Bosea vaviloviae</name>
    <dbReference type="NCBI Taxonomy" id="1526658"/>
    <lineage>
        <taxon>Bacteria</taxon>
        <taxon>Pseudomonadati</taxon>
        <taxon>Pseudomonadota</taxon>
        <taxon>Alphaproteobacteria</taxon>
        <taxon>Hyphomicrobiales</taxon>
        <taxon>Boseaceae</taxon>
        <taxon>Bosea</taxon>
    </lineage>
</organism>